<dbReference type="KEGG" id="qsa:O6P43_029756"/>
<comment type="caution">
    <text evidence="1">The sequence shown here is derived from an EMBL/GenBank/DDBJ whole genome shotgun (WGS) entry which is preliminary data.</text>
</comment>
<accession>A0AAD7PBI9</accession>
<evidence type="ECO:0000313" key="2">
    <source>
        <dbReference type="Proteomes" id="UP001163823"/>
    </source>
</evidence>
<keyword evidence="2" id="KW-1185">Reference proteome</keyword>
<evidence type="ECO:0000313" key="1">
    <source>
        <dbReference type="EMBL" id="KAJ7949421.1"/>
    </source>
</evidence>
<gene>
    <name evidence="1" type="ORF">O6P43_029756</name>
</gene>
<dbReference type="Proteomes" id="UP001163823">
    <property type="component" value="Chromosome 12"/>
</dbReference>
<dbReference type="AlphaFoldDB" id="A0AAD7PBI9"/>
<name>A0AAD7PBI9_QUISA</name>
<dbReference type="EMBL" id="JARAOO010000012">
    <property type="protein sequence ID" value="KAJ7949421.1"/>
    <property type="molecule type" value="Genomic_DNA"/>
</dbReference>
<reference evidence="1" key="1">
    <citation type="journal article" date="2023" name="Science">
        <title>Elucidation of the pathway for biosynthesis of saponin adjuvants from the soapbark tree.</title>
        <authorList>
            <person name="Reed J."/>
            <person name="Orme A."/>
            <person name="El-Demerdash A."/>
            <person name="Owen C."/>
            <person name="Martin L.B.B."/>
            <person name="Misra R.C."/>
            <person name="Kikuchi S."/>
            <person name="Rejzek M."/>
            <person name="Martin A.C."/>
            <person name="Harkess A."/>
            <person name="Leebens-Mack J."/>
            <person name="Louveau T."/>
            <person name="Stephenson M.J."/>
            <person name="Osbourn A."/>
        </authorList>
    </citation>
    <scope>NUCLEOTIDE SEQUENCE</scope>
    <source>
        <strain evidence="1">S10</strain>
    </source>
</reference>
<organism evidence="1 2">
    <name type="scientific">Quillaja saponaria</name>
    <name type="common">Soap bark tree</name>
    <dbReference type="NCBI Taxonomy" id="32244"/>
    <lineage>
        <taxon>Eukaryota</taxon>
        <taxon>Viridiplantae</taxon>
        <taxon>Streptophyta</taxon>
        <taxon>Embryophyta</taxon>
        <taxon>Tracheophyta</taxon>
        <taxon>Spermatophyta</taxon>
        <taxon>Magnoliopsida</taxon>
        <taxon>eudicotyledons</taxon>
        <taxon>Gunneridae</taxon>
        <taxon>Pentapetalae</taxon>
        <taxon>rosids</taxon>
        <taxon>fabids</taxon>
        <taxon>Fabales</taxon>
        <taxon>Quillajaceae</taxon>
        <taxon>Quillaja</taxon>
    </lineage>
</organism>
<protein>
    <submittedName>
        <fullName evidence="1">F-box protein</fullName>
    </submittedName>
</protein>
<proteinExistence type="predicted"/>
<sequence length="72" mass="8002">MDGKLCVTSIQNGVLVVKMLSNAHTNTMEMSSQVKTWKGMQRINLPKSVLEDASSSFDSHALYTFIVLLDKL</sequence>